<dbReference type="Gene3D" id="3.40.50.720">
    <property type="entry name" value="NAD(P)-binding Rossmann-like Domain"/>
    <property type="match status" value="1"/>
</dbReference>
<dbReference type="SUPFAM" id="SSF51735">
    <property type="entry name" value="NAD(P)-binding Rossmann-fold domains"/>
    <property type="match status" value="1"/>
</dbReference>
<evidence type="ECO:0000256" key="1">
    <source>
        <dbReference type="ARBA" id="ARBA00006328"/>
    </source>
</evidence>
<dbReference type="GO" id="GO:0005634">
    <property type="term" value="C:nucleus"/>
    <property type="evidence" value="ECO:0007669"/>
    <property type="project" value="TreeGrafter"/>
</dbReference>
<accession>G2Y996</accession>
<evidence type="ECO:0000313" key="5">
    <source>
        <dbReference type="Proteomes" id="UP000008177"/>
    </source>
</evidence>
<dbReference type="InterPro" id="IPR051164">
    <property type="entry name" value="NmrA-like_oxidored"/>
</dbReference>
<dbReference type="InParanoid" id="G2Y996"/>
<dbReference type="InterPro" id="IPR036291">
    <property type="entry name" value="NAD(P)-bd_dom_sf"/>
</dbReference>
<dbReference type="EMBL" id="FQ790300">
    <property type="protein sequence ID" value="CCD49172.1"/>
    <property type="molecule type" value="Genomic_DNA"/>
</dbReference>
<evidence type="ECO:0000259" key="3">
    <source>
        <dbReference type="Pfam" id="PF05368"/>
    </source>
</evidence>
<evidence type="ECO:0000313" key="4">
    <source>
        <dbReference type="EMBL" id="CCD49172.1"/>
    </source>
</evidence>
<dbReference type="eggNOG" id="ENOG502SHS9">
    <property type="taxonomic scope" value="Eukaryota"/>
</dbReference>
<dbReference type="HOGENOM" id="CLU_007383_8_6_1"/>
<feature type="domain" description="NmrA-like" evidence="3">
    <location>
        <begin position="28"/>
        <end position="313"/>
    </location>
</feature>
<dbReference type="STRING" id="999810.G2Y996"/>
<dbReference type="PANTHER" id="PTHR42748">
    <property type="entry name" value="NITROGEN METABOLITE REPRESSION PROTEIN NMRA FAMILY MEMBER"/>
    <property type="match status" value="1"/>
</dbReference>
<dbReference type="OrthoDB" id="3358371at2759"/>
<keyword evidence="2" id="KW-0521">NADP</keyword>
<dbReference type="InterPro" id="IPR008030">
    <property type="entry name" value="NmrA-like"/>
</dbReference>
<evidence type="ECO:0000256" key="2">
    <source>
        <dbReference type="ARBA" id="ARBA00022857"/>
    </source>
</evidence>
<proteinExistence type="inferred from homology"/>
<dbReference type="PANTHER" id="PTHR42748:SF26">
    <property type="entry name" value="NMRA-LIKE DOMAIN-CONTAINING PROTEIN"/>
    <property type="match status" value="1"/>
</dbReference>
<comment type="similarity">
    <text evidence="1">Belongs to the NmrA-type oxidoreductase family.</text>
</comment>
<gene>
    <name evidence="4" type="ORF">BofuT4_P030480.1</name>
</gene>
<reference evidence="5" key="1">
    <citation type="journal article" date="2011" name="PLoS Genet.">
        <title>Genomic analysis of the necrotrophic fungal pathogens Sclerotinia sclerotiorum and Botrytis cinerea.</title>
        <authorList>
            <person name="Amselem J."/>
            <person name="Cuomo C.A."/>
            <person name="van Kan J.A."/>
            <person name="Viaud M."/>
            <person name="Benito E.P."/>
            <person name="Couloux A."/>
            <person name="Coutinho P.M."/>
            <person name="de Vries R.P."/>
            <person name="Dyer P.S."/>
            <person name="Fillinger S."/>
            <person name="Fournier E."/>
            <person name="Gout L."/>
            <person name="Hahn M."/>
            <person name="Kohn L."/>
            <person name="Lapalu N."/>
            <person name="Plummer K.M."/>
            <person name="Pradier J.M."/>
            <person name="Quevillon E."/>
            <person name="Sharon A."/>
            <person name="Simon A."/>
            <person name="ten Have A."/>
            <person name="Tudzynski B."/>
            <person name="Tudzynski P."/>
            <person name="Wincker P."/>
            <person name="Andrew M."/>
            <person name="Anthouard V."/>
            <person name="Beever R.E."/>
            <person name="Beffa R."/>
            <person name="Benoit I."/>
            <person name="Bouzid O."/>
            <person name="Brault B."/>
            <person name="Chen Z."/>
            <person name="Choquer M."/>
            <person name="Collemare J."/>
            <person name="Cotton P."/>
            <person name="Danchin E.G."/>
            <person name="Da Silva C."/>
            <person name="Gautier A."/>
            <person name="Giraud C."/>
            <person name="Giraud T."/>
            <person name="Gonzalez C."/>
            <person name="Grossetete S."/>
            <person name="Guldener U."/>
            <person name="Henrissat B."/>
            <person name="Howlett B.J."/>
            <person name="Kodira C."/>
            <person name="Kretschmer M."/>
            <person name="Lappartient A."/>
            <person name="Leroch M."/>
            <person name="Levis C."/>
            <person name="Mauceli E."/>
            <person name="Neuveglise C."/>
            <person name="Oeser B."/>
            <person name="Pearson M."/>
            <person name="Poulain J."/>
            <person name="Poussereau N."/>
            <person name="Quesneville H."/>
            <person name="Rascle C."/>
            <person name="Schumacher J."/>
            <person name="Segurens B."/>
            <person name="Sexton A."/>
            <person name="Silva E."/>
            <person name="Sirven C."/>
            <person name="Soanes D.M."/>
            <person name="Talbot N.J."/>
            <person name="Templeton M."/>
            <person name="Yandava C."/>
            <person name="Yarden O."/>
            <person name="Zeng Q."/>
            <person name="Rollins J.A."/>
            <person name="Lebrun M.H."/>
            <person name="Dickman M."/>
        </authorList>
    </citation>
    <scope>NUCLEOTIDE SEQUENCE [LARGE SCALE GENOMIC DNA]</scope>
    <source>
        <strain evidence="5">T4</strain>
    </source>
</reference>
<dbReference type="Gene3D" id="3.90.25.10">
    <property type="entry name" value="UDP-galactose 4-epimerase, domain 1"/>
    <property type="match status" value="1"/>
</dbReference>
<name>G2Y996_BOTF4</name>
<dbReference type="Proteomes" id="UP000008177">
    <property type="component" value="Unplaced contigs"/>
</dbReference>
<sequence>MSKLIVITSVTGTQVHIPKDLTFTNTNRRKGSSIAETFLHFPEWRVRGTTRNPASATAQALAKKGVEIVEADFDDKESLSSAFQEATVIYSNTDFFVHLFTGISAGAPPGRTVLEHAYDREVSQGINIAEAAASPSVLKTLEYFIYSSLSDAKKWSRGKYSTVYHFDSKAETIRQIQSRFPDLATRMSTLQLGYYVTNWKAFPLMAPQKQDDGSFLFERPLSPDSIVEFVVTQKDTGIFVKALIDMRPGKNLLGVSDRMTWKEWAKIWGDALGVEAGFKQVSEETFWKGVPEPLSRELQVAWDYADEFGHAGGDPDVVRPEELTVKIPLMSMEAYIKSEDWSTILDS</sequence>
<dbReference type="Pfam" id="PF05368">
    <property type="entry name" value="NmrA"/>
    <property type="match status" value="1"/>
</dbReference>
<dbReference type="AlphaFoldDB" id="G2Y996"/>
<protein>
    <submittedName>
        <fullName evidence="4">Similar to NmrA-like family protein</fullName>
    </submittedName>
</protein>
<organism evidence="4 5">
    <name type="scientific">Botryotinia fuckeliana (strain T4)</name>
    <name type="common">Noble rot fungus</name>
    <name type="synonym">Botrytis cinerea</name>
    <dbReference type="NCBI Taxonomy" id="999810"/>
    <lineage>
        <taxon>Eukaryota</taxon>
        <taxon>Fungi</taxon>
        <taxon>Dikarya</taxon>
        <taxon>Ascomycota</taxon>
        <taxon>Pezizomycotina</taxon>
        <taxon>Leotiomycetes</taxon>
        <taxon>Helotiales</taxon>
        <taxon>Sclerotiniaceae</taxon>
        <taxon>Botrytis</taxon>
    </lineage>
</organism>